<dbReference type="InterPro" id="IPR013815">
    <property type="entry name" value="ATP_grasp_subdomain_1"/>
</dbReference>
<evidence type="ECO:0000313" key="18">
    <source>
        <dbReference type="Proteomes" id="UP000034320"/>
    </source>
</evidence>
<evidence type="ECO:0000256" key="13">
    <source>
        <dbReference type="ARBA" id="ARBA00042864"/>
    </source>
</evidence>
<comment type="similarity">
    <text evidence="11 14">Belongs to the GARS family.</text>
</comment>
<name>A0A0G1CAL6_9BACT</name>
<dbReference type="InterPro" id="IPR000115">
    <property type="entry name" value="PRibGlycinamide_synth"/>
</dbReference>
<accession>A0A0G1CAL6</accession>
<evidence type="ECO:0000256" key="4">
    <source>
        <dbReference type="ARBA" id="ARBA00013255"/>
    </source>
</evidence>
<evidence type="ECO:0000256" key="14">
    <source>
        <dbReference type="HAMAP-Rule" id="MF_00138"/>
    </source>
</evidence>
<organism evidence="17 18">
    <name type="scientific">Candidatus Gottesmanbacteria bacterium GW2011_GWA2_42_18</name>
    <dbReference type="NCBI Taxonomy" id="1618442"/>
    <lineage>
        <taxon>Bacteria</taxon>
        <taxon>Candidatus Gottesmaniibacteriota</taxon>
    </lineage>
</organism>
<dbReference type="SMART" id="SM01209">
    <property type="entry name" value="GARS_A"/>
    <property type="match status" value="1"/>
</dbReference>
<comment type="cofactor">
    <cofactor evidence="1">
        <name>Mn(2+)</name>
        <dbReference type="ChEBI" id="CHEBI:29035"/>
    </cofactor>
</comment>
<dbReference type="InterPro" id="IPR016185">
    <property type="entry name" value="PreATP-grasp_dom_sf"/>
</dbReference>
<dbReference type="GO" id="GO:0005524">
    <property type="term" value="F:ATP binding"/>
    <property type="evidence" value="ECO:0007669"/>
    <property type="project" value="UniProtKB-UniRule"/>
</dbReference>
<dbReference type="SMART" id="SM01210">
    <property type="entry name" value="GARS_C"/>
    <property type="match status" value="1"/>
</dbReference>
<evidence type="ECO:0000256" key="5">
    <source>
        <dbReference type="ARBA" id="ARBA00022598"/>
    </source>
</evidence>
<dbReference type="Gene3D" id="3.40.50.20">
    <property type="match status" value="1"/>
</dbReference>
<comment type="catalytic activity">
    <reaction evidence="14">
        <text>5-phospho-beta-D-ribosylamine + glycine + ATP = N(1)-(5-phospho-beta-D-ribosyl)glycinamide + ADP + phosphate + H(+)</text>
        <dbReference type="Rhea" id="RHEA:17453"/>
        <dbReference type="ChEBI" id="CHEBI:15378"/>
        <dbReference type="ChEBI" id="CHEBI:30616"/>
        <dbReference type="ChEBI" id="CHEBI:43474"/>
        <dbReference type="ChEBI" id="CHEBI:57305"/>
        <dbReference type="ChEBI" id="CHEBI:58681"/>
        <dbReference type="ChEBI" id="CHEBI:143788"/>
        <dbReference type="ChEBI" id="CHEBI:456216"/>
        <dbReference type="EC" id="6.3.4.13"/>
    </reaction>
</comment>
<gene>
    <name evidence="14" type="primary">purD</name>
    <name evidence="17" type="ORF">UV09_C0015G0010</name>
</gene>
<evidence type="ECO:0000256" key="6">
    <source>
        <dbReference type="ARBA" id="ARBA00022723"/>
    </source>
</evidence>
<dbReference type="GO" id="GO:0009113">
    <property type="term" value="P:purine nucleobase biosynthetic process"/>
    <property type="evidence" value="ECO:0007669"/>
    <property type="project" value="InterPro"/>
</dbReference>
<dbReference type="InterPro" id="IPR011761">
    <property type="entry name" value="ATP-grasp"/>
</dbReference>
<dbReference type="InterPro" id="IPR020559">
    <property type="entry name" value="PRibGlycinamide_synth_CS"/>
</dbReference>
<comment type="pathway">
    <text evidence="3 14">Purine metabolism; IMP biosynthesis via de novo pathway; N(1)-(5-phospho-D-ribosyl)glycinamide from 5-phospho-alpha-D-ribose 1-diphosphate: step 2/2.</text>
</comment>
<evidence type="ECO:0000256" key="8">
    <source>
        <dbReference type="ARBA" id="ARBA00022755"/>
    </source>
</evidence>
<protein>
    <recommendedName>
        <fullName evidence="4 14">Phosphoribosylamine--glycine ligase</fullName>
        <ecNumber evidence="4 14">6.3.4.13</ecNumber>
    </recommendedName>
    <alternativeName>
        <fullName evidence="14">GARS</fullName>
    </alternativeName>
    <alternativeName>
        <fullName evidence="12 14">Glycinamide ribonucleotide synthetase</fullName>
    </alternativeName>
    <alternativeName>
        <fullName evidence="13 14">Phosphoribosylglycinamide synthetase</fullName>
    </alternativeName>
</protein>
<evidence type="ECO:0000259" key="16">
    <source>
        <dbReference type="PROSITE" id="PS50975"/>
    </source>
</evidence>
<keyword evidence="10" id="KW-0464">Manganese</keyword>
<dbReference type="GO" id="GO:0046872">
    <property type="term" value="F:metal ion binding"/>
    <property type="evidence" value="ECO:0007669"/>
    <property type="project" value="UniProtKB-KW"/>
</dbReference>
<reference evidence="17 18" key="1">
    <citation type="journal article" date="2015" name="Nature">
        <title>rRNA introns, odd ribosomes, and small enigmatic genomes across a large radiation of phyla.</title>
        <authorList>
            <person name="Brown C.T."/>
            <person name="Hug L.A."/>
            <person name="Thomas B.C."/>
            <person name="Sharon I."/>
            <person name="Castelle C.J."/>
            <person name="Singh A."/>
            <person name="Wilkins M.J."/>
            <person name="Williams K.H."/>
            <person name="Banfield J.F."/>
        </authorList>
    </citation>
    <scope>NUCLEOTIDE SEQUENCE [LARGE SCALE GENOMIC DNA]</scope>
</reference>
<keyword evidence="8 14" id="KW-0658">Purine biosynthesis</keyword>
<dbReference type="GO" id="GO:0006189">
    <property type="term" value="P:'de novo' IMP biosynthetic process"/>
    <property type="evidence" value="ECO:0007669"/>
    <property type="project" value="UniProtKB-UniRule"/>
</dbReference>
<dbReference type="SUPFAM" id="SSF52440">
    <property type="entry name" value="PreATP-grasp domain"/>
    <property type="match status" value="1"/>
</dbReference>
<evidence type="ECO:0000256" key="15">
    <source>
        <dbReference type="PROSITE-ProRule" id="PRU00409"/>
    </source>
</evidence>
<feature type="domain" description="ATP-grasp" evidence="16">
    <location>
        <begin position="107"/>
        <end position="313"/>
    </location>
</feature>
<evidence type="ECO:0000313" key="17">
    <source>
        <dbReference type="EMBL" id="KKS46658.1"/>
    </source>
</evidence>
<dbReference type="Pfam" id="PF01071">
    <property type="entry name" value="GARS_A"/>
    <property type="match status" value="1"/>
</dbReference>
<dbReference type="HAMAP" id="MF_00138">
    <property type="entry name" value="GARS"/>
    <property type="match status" value="1"/>
</dbReference>
<dbReference type="FunFam" id="3.30.470.20:FF:000018">
    <property type="entry name" value="Trifunctional purine biosynthetic protein adenosine-3"/>
    <property type="match status" value="1"/>
</dbReference>
<evidence type="ECO:0000256" key="1">
    <source>
        <dbReference type="ARBA" id="ARBA00001936"/>
    </source>
</evidence>
<dbReference type="InterPro" id="IPR020560">
    <property type="entry name" value="PRibGlycinamide_synth_C-dom"/>
</dbReference>
<evidence type="ECO:0000256" key="11">
    <source>
        <dbReference type="ARBA" id="ARBA00038345"/>
    </source>
</evidence>
<dbReference type="GO" id="GO:0004637">
    <property type="term" value="F:phosphoribosylamine-glycine ligase activity"/>
    <property type="evidence" value="ECO:0007669"/>
    <property type="project" value="UniProtKB-UniRule"/>
</dbReference>
<comment type="caution">
    <text evidence="17">The sequence shown here is derived from an EMBL/GenBank/DDBJ whole genome shotgun (WGS) entry which is preliminary data.</text>
</comment>
<dbReference type="UniPathway" id="UPA00074">
    <property type="reaction ID" value="UER00125"/>
</dbReference>
<keyword evidence="7 15" id="KW-0547">Nucleotide-binding</keyword>
<dbReference type="NCBIfam" id="TIGR00877">
    <property type="entry name" value="purD"/>
    <property type="match status" value="1"/>
</dbReference>
<sequence length="430" mass="47188">MKVLVIGSGGREHALVWKLAQSRRISQLFCLPGNAGTASLATNVNIPIHKYRQILEFAKDKRIDLTLVGPEAPLIAGLADLFRQNKLTVIGPSAKAARLEGSKVFAKKLMKKYAIPTAKFSVFKSLSKARAYARKQLYPLVIKADGQCLGKGVAVCRTYAKANEFLTKLMKNKLFGRAAARVIIEECLIGQEVSFMAVTDGTDFVTLLPSQDHKRARDGDRGSNTGGIGAYAPVPFLTDEMIKLIEKSIIAPTIAAMGKEGNPYQGILYPGLILTEKGPFVLEYNCRFGDPETQPLMQLLKTDLMDILTAIQRKAVGKLKITWKRGSAVCVILTAKGYPGKYVSGMEINIPENMNKLINIFLAGVKKQADKITAGSGRVLAVCARGETLEEAIKLVYSQIGKDVIHFKNMRYRKDIAQKGLEASLWKNLK</sequence>
<evidence type="ECO:0000256" key="9">
    <source>
        <dbReference type="ARBA" id="ARBA00022840"/>
    </source>
</evidence>
<dbReference type="PROSITE" id="PS50975">
    <property type="entry name" value="ATP_GRASP"/>
    <property type="match status" value="1"/>
</dbReference>
<comment type="cofactor">
    <cofactor evidence="2">
        <name>Mg(2+)</name>
        <dbReference type="ChEBI" id="CHEBI:18420"/>
    </cofactor>
</comment>
<evidence type="ECO:0000256" key="2">
    <source>
        <dbReference type="ARBA" id="ARBA00001946"/>
    </source>
</evidence>
<keyword evidence="5 14" id="KW-0436">Ligase</keyword>
<dbReference type="InterPro" id="IPR020561">
    <property type="entry name" value="PRibGlycinamid_synth_ATP-grasp"/>
</dbReference>
<dbReference type="PANTHER" id="PTHR43472:SF1">
    <property type="entry name" value="PHOSPHORIBOSYLAMINE--GLYCINE LIGASE, CHLOROPLASTIC"/>
    <property type="match status" value="1"/>
</dbReference>
<dbReference type="SUPFAM" id="SSF51246">
    <property type="entry name" value="Rudiment single hybrid motif"/>
    <property type="match status" value="1"/>
</dbReference>
<dbReference type="Pfam" id="PF02844">
    <property type="entry name" value="GARS_N"/>
    <property type="match status" value="1"/>
</dbReference>
<dbReference type="PATRIC" id="fig|1618442.3.peg.711"/>
<dbReference type="EC" id="6.3.4.13" evidence="4 14"/>
<evidence type="ECO:0000256" key="10">
    <source>
        <dbReference type="ARBA" id="ARBA00023211"/>
    </source>
</evidence>
<dbReference type="Proteomes" id="UP000034320">
    <property type="component" value="Unassembled WGS sequence"/>
</dbReference>
<dbReference type="EMBL" id="LCDD01000015">
    <property type="protein sequence ID" value="KKS46658.1"/>
    <property type="molecule type" value="Genomic_DNA"/>
</dbReference>
<evidence type="ECO:0000256" key="12">
    <source>
        <dbReference type="ARBA" id="ARBA00042242"/>
    </source>
</evidence>
<evidence type="ECO:0000256" key="3">
    <source>
        <dbReference type="ARBA" id="ARBA00005174"/>
    </source>
</evidence>
<dbReference type="PANTHER" id="PTHR43472">
    <property type="entry name" value="PHOSPHORIBOSYLAMINE--GLYCINE LIGASE"/>
    <property type="match status" value="1"/>
</dbReference>
<dbReference type="FunFam" id="3.40.50.20:FF:000006">
    <property type="entry name" value="Phosphoribosylamine--glycine ligase, chloroplastic"/>
    <property type="match status" value="1"/>
</dbReference>
<dbReference type="Gene3D" id="3.90.600.10">
    <property type="entry name" value="Phosphoribosylglycinamide synthetase, C-terminal domain"/>
    <property type="match status" value="1"/>
</dbReference>
<dbReference type="InterPro" id="IPR011054">
    <property type="entry name" value="Rudment_hybrid_motif"/>
</dbReference>
<dbReference type="SUPFAM" id="SSF56059">
    <property type="entry name" value="Glutathione synthetase ATP-binding domain-like"/>
    <property type="match status" value="1"/>
</dbReference>
<dbReference type="InterPro" id="IPR037123">
    <property type="entry name" value="PRibGlycinamide_synth_C_sf"/>
</dbReference>
<proteinExistence type="inferred from homology"/>
<dbReference type="PROSITE" id="PS00184">
    <property type="entry name" value="GARS"/>
    <property type="match status" value="1"/>
</dbReference>
<keyword evidence="6" id="KW-0479">Metal-binding</keyword>
<evidence type="ECO:0000256" key="7">
    <source>
        <dbReference type="ARBA" id="ARBA00022741"/>
    </source>
</evidence>
<dbReference type="InterPro" id="IPR020562">
    <property type="entry name" value="PRibGlycinamide_synth_N"/>
</dbReference>
<dbReference type="Gene3D" id="3.30.470.20">
    <property type="entry name" value="ATP-grasp fold, B domain"/>
    <property type="match status" value="1"/>
</dbReference>
<keyword evidence="9 15" id="KW-0067">ATP-binding</keyword>
<dbReference type="Pfam" id="PF02843">
    <property type="entry name" value="GARS_C"/>
    <property type="match status" value="1"/>
</dbReference>
<dbReference type="Gene3D" id="3.30.1490.20">
    <property type="entry name" value="ATP-grasp fold, A domain"/>
    <property type="match status" value="1"/>
</dbReference>
<dbReference type="AlphaFoldDB" id="A0A0G1CAL6"/>